<comment type="caution">
    <text evidence="13">The sequence shown here is derived from an EMBL/GenBank/DDBJ whole genome shotgun (WGS) entry which is preliminary data.</text>
</comment>
<gene>
    <name evidence="13" type="ORF">BKCO1_3600078</name>
</gene>
<evidence type="ECO:0000256" key="5">
    <source>
        <dbReference type="ARBA" id="ARBA00022777"/>
    </source>
</evidence>
<dbReference type="Gene3D" id="1.10.510.10">
    <property type="entry name" value="Transferase(Phosphotransferase) domain 1"/>
    <property type="match status" value="1"/>
</dbReference>
<comment type="similarity">
    <text evidence="1">Belongs to the protein kinase superfamily. CMGC Ser/Thr protein kinase family. CDC2/CDKX subfamily.</text>
</comment>
<dbReference type="FunFam" id="1.10.510.10:FF:000624">
    <property type="entry name" value="Mitogen-activated protein kinase"/>
    <property type="match status" value="1"/>
</dbReference>
<dbReference type="PROSITE" id="PS00108">
    <property type="entry name" value="PROTEIN_KINASE_ST"/>
    <property type="match status" value="1"/>
</dbReference>
<reference evidence="13 14" key="1">
    <citation type="submission" date="2016-10" db="EMBL/GenBank/DDBJ databases">
        <title>Proteomics and genomics reveal pathogen-plant mechanisms compatible with a hemibiotrophic lifestyle of Diplodia corticola.</title>
        <authorList>
            <person name="Fernandes I."/>
            <person name="De Jonge R."/>
            <person name="Van De Peer Y."/>
            <person name="Devreese B."/>
            <person name="Alves A."/>
            <person name="Esteves A.C."/>
        </authorList>
    </citation>
    <scope>NUCLEOTIDE SEQUENCE [LARGE SCALE GENOMIC DNA]</scope>
    <source>
        <strain evidence="13 14">CBS 112549</strain>
    </source>
</reference>
<keyword evidence="2 10" id="KW-0723">Serine/threonine-protein kinase</keyword>
<evidence type="ECO:0000256" key="6">
    <source>
        <dbReference type="ARBA" id="ARBA00022840"/>
    </source>
</evidence>
<keyword evidence="4 9" id="KW-0547">Nucleotide-binding</keyword>
<evidence type="ECO:0000256" key="7">
    <source>
        <dbReference type="ARBA" id="ARBA00047811"/>
    </source>
</evidence>
<dbReference type="GO" id="GO:0045944">
    <property type="term" value="P:positive regulation of transcription by RNA polymerase II"/>
    <property type="evidence" value="ECO:0007669"/>
    <property type="project" value="TreeGrafter"/>
</dbReference>
<accession>A0A1J9RYA4</accession>
<dbReference type="STRING" id="236234.A0A1J9RYA4"/>
<protein>
    <submittedName>
        <fullName evidence="13">Serine threonine protein kinase</fullName>
    </submittedName>
</protein>
<dbReference type="GO" id="GO:0070985">
    <property type="term" value="C:transcription factor TFIIK complex"/>
    <property type="evidence" value="ECO:0007669"/>
    <property type="project" value="TreeGrafter"/>
</dbReference>
<evidence type="ECO:0000259" key="12">
    <source>
        <dbReference type="PROSITE" id="PS50011"/>
    </source>
</evidence>
<evidence type="ECO:0000256" key="11">
    <source>
        <dbReference type="SAM" id="MobiDB-lite"/>
    </source>
</evidence>
<dbReference type="OrthoDB" id="1732493at2759"/>
<dbReference type="InterPro" id="IPR050108">
    <property type="entry name" value="CDK"/>
</dbReference>
<dbReference type="AlphaFoldDB" id="A0A1J9RYA4"/>
<dbReference type="Proteomes" id="UP000183809">
    <property type="component" value="Unassembled WGS sequence"/>
</dbReference>
<dbReference type="Pfam" id="PF00069">
    <property type="entry name" value="Pkinase"/>
    <property type="match status" value="1"/>
</dbReference>
<dbReference type="GO" id="GO:0005737">
    <property type="term" value="C:cytoplasm"/>
    <property type="evidence" value="ECO:0007669"/>
    <property type="project" value="TreeGrafter"/>
</dbReference>
<dbReference type="GO" id="GO:0008353">
    <property type="term" value="F:RNA polymerase II CTD heptapeptide repeat kinase activity"/>
    <property type="evidence" value="ECO:0007669"/>
    <property type="project" value="TreeGrafter"/>
</dbReference>
<name>A0A1J9RYA4_9PEZI</name>
<evidence type="ECO:0000313" key="13">
    <source>
        <dbReference type="EMBL" id="OJD32796.1"/>
    </source>
</evidence>
<dbReference type="SUPFAM" id="SSF56112">
    <property type="entry name" value="Protein kinase-like (PK-like)"/>
    <property type="match status" value="1"/>
</dbReference>
<evidence type="ECO:0000256" key="2">
    <source>
        <dbReference type="ARBA" id="ARBA00022527"/>
    </source>
</evidence>
<dbReference type="PROSITE" id="PS50011">
    <property type="entry name" value="PROTEIN_KINASE_DOM"/>
    <property type="match status" value="1"/>
</dbReference>
<keyword evidence="5 13" id="KW-0418">Kinase</keyword>
<feature type="binding site" evidence="9">
    <location>
        <position position="99"/>
    </location>
    <ligand>
        <name>ATP</name>
        <dbReference type="ChEBI" id="CHEBI:30616"/>
    </ligand>
</feature>
<comment type="catalytic activity">
    <reaction evidence="8">
        <text>L-seryl-[protein] + ATP = O-phospho-L-seryl-[protein] + ADP + H(+)</text>
        <dbReference type="Rhea" id="RHEA:17989"/>
        <dbReference type="Rhea" id="RHEA-COMP:9863"/>
        <dbReference type="Rhea" id="RHEA-COMP:11604"/>
        <dbReference type="ChEBI" id="CHEBI:15378"/>
        <dbReference type="ChEBI" id="CHEBI:29999"/>
        <dbReference type="ChEBI" id="CHEBI:30616"/>
        <dbReference type="ChEBI" id="CHEBI:83421"/>
        <dbReference type="ChEBI" id="CHEBI:456216"/>
        <dbReference type="EC" id="2.7.11.22"/>
    </reaction>
</comment>
<keyword evidence="3" id="KW-0808">Transferase</keyword>
<keyword evidence="14" id="KW-1185">Reference proteome</keyword>
<evidence type="ECO:0000256" key="3">
    <source>
        <dbReference type="ARBA" id="ARBA00022679"/>
    </source>
</evidence>
<dbReference type="EMBL" id="MNUE01000036">
    <property type="protein sequence ID" value="OJD32796.1"/>
    <property type="molecule type" value="Genomic_DNA"/>
</dbReference>
<dbReference type="GeneID" id="31015211"/>
<keyword evidence="6 9" id="KW-0067">ATP-binding</keyword>
<dbReference type="InterPro" id="IPR011009">
    <property type="entry name" value="Kinase-like_dom_sf"/>
</dbReference>
<dbReference type="FunFam" id="3.30.200.20:FF:000124">
    <property type="entry name" value="Cyclin-dependent kinase 4"/>
    <property type="match status" value="1"/>
</dbReference>
<evidence type="ECO:0000256" key="8">
    <source>
        <dbReference type="ARBA" id="ARBA00048367"/>
    </source>
</evidence>
<sequence length="423" mass="47077">MAVSPAEPYAASANANITVAKAKALTVLQHNAGKAMSPRATTAGTDAISGDAPRDLSEAMNEEIKNRYKKTTKLGEGTYAIVYKGEVVKKPGQFVAIKKIKVNAEFKDGIAMDAIREIKHLQELDHPNVIKLHAVYSSKAQNLNLVLEFLPLGDLEQMMKARDTISYAAADVKSWMGMASRGLWWCHANFVLHRDIKLNNLLIGADGEVKLADFGLARSFAELYAPMTYNVITRWYRPPELLYQARFYSGAVDVWSMGVVFAELVRRDFFMPGDTDLAQLDQIANVFGTPTEDNWPGVSKLPGYIKPSADAAEIKRGWPQGFWDSEFGLIGPQGIQLLRFMLTLDPRRRATAKQVLEHPWWSAEPRPTPKQDLPNPNKTKAKAELEKRMGEDLKRRGGEIPGTTDEAGRGDKVARKLDFGSFR</sequence>
<evidence type="ECO:0000313" key="14">
    <source>
        <dbReference type="Proteomes" id="UP000183809"/>
    </source>
</evidence>
<evidence type="ECO:0000256" key="9">
    <source>
        <dbReference type="PROSITE-ProRule" id="PRU10141"/>
    </source>
</evidence>
<dbReference type="InterPro" id="IPR017441">
    <property type="entry name" value="Protein_kinase_ATP_BS"/>
</dbReference>
<feature type="domain" description="Protein kinase" evidence="12">
    <location>
        <begin position="68"/>
        <end position="361"/>
    </location>
</feature>
<dbReference type="RefSeq" id="XP_020129056.1">
    <property type="nucleotide sequence ID" value="XM_020274950.1"/>
</dbReference>
<evidence type="ECO:0000256" key="1">
    <source>
        <dbReference type="ARBA" id="ARBA00006485"/>
    </source>
</evidence>
<comment type="catalytic activity">
    <reaction evidence="7">
        <text>L-threonyl-[protein] + ATP = O-phospho-L-threonyl-[protein] + ADP + H(+)</text>
        <dbReference type="Rhea" id="RHEA:46608"/>
        <dbReference type="Rhea" id="RHEA-COMP:11060"/>
        <dbReference type="Rhea" id="RHEA-COMP:11605"/>
        <dbReference type="ChEBI" id="CHEBI:15378"/>
        <dbReference type="ChEBI" id="CHEBI:30013"/>
        <dbReference type="ChEBI" id="CHEBI:30616"/>
        <dbReference type="ChEBI" id="CHEBI:61977"/>
        <dbReference type="ChEBI" id="CHEBI:456216"/>
        <dbReference type="EC" id="2.7.11.22"/>
    </reaction>
</comment>
<dbReference type="Gene3D" id="3.30.200.20">
    <property type="entry name" value="Phosphorylase Kinase, domain 1"/>
    <property type="match status" value="1"/>
</dbReference>
<dbReference type="SMART" id="SM00220">
    <property type="entry name" value="S_TKc"/>
    <property type="match status" value="1"/>
</dbReference>
<evidence type="ECO:0000256" key="4">
    <source>
        <dbReference type="ARBA" id="ARBA00022741"/>
    </source>
</evidence>
<proteinExistence type="inferred from homology"/>
<dbReference type="GO" id="GO:0005524">
    <property type="term" value="F:ATP binding"/>
    <property type="evidence" value="ECO:0007669"/>
    <property type="project" value="UniProtKB-UniRule"/>
</dbReference>
<feature type="compositionally biased region" description="Basic and acidic residues" evidence="11">
    <location>
        <begin position="406"/>
        <end position="423"/>
    </location>
</feature>
<dbReference type="GO" id="GO:0004693">
    <property type="term" value="F:cyclin-dependent protein serine/threonine kinase activity"/>
    <property type="evidence" value="ECO:0007669"/>
    <property type="project" value="UniProtKB-EC"/>
</dbReference>
<feature type="region of interest" description="Disordered" evidence="11">
    <location>
        <begin position="360"/>
        <end position="423"/>
    </location>
</feature>
<organism evidence="13 14">
    <name type="scientific">Diplodia corticola</name>
    <dbReference type="NCBI Taxonomy" id="236234"/>
    <lineage>
        <taxon>Eukaryota</taxon>
        <taxon>Fungi</taxon>
        <taxon>Dikarya</taxon>
        <taxon>Ascomycota</taxon>
        <taxon>Pezizomycotina</taxon>
        <taxon>Dothideomycetes</taxon>
        <taxon>Dothideomycetes incertae sedis</taxon>
        <taxon>Botryosphaeriales</taxon>
        <taxon>Botryosphaeriaceae</taxon>
        <taxon>Diplodia</taxon>
    </lineage>
</organism>
<feature type="compositionally biased region" description="Basic and acidic residues" evidence="11">
    <location>
        <begin position="381"/>
        <end position="398"/>
    </location>
</feature>
<evidence type="ECO:0000256" key="10">
    <source>
        <dbReference type="RuleBase" id="RU000304"/>
    </source>
</evidence>
<dbReference type="InterPro" id="IPR000719">
    <property type="entry name" value="Prot_kinase_dom"/>
</dbReference>
<dbReference type="InterPro" id="IPR008271">
    <property type="entry name" value="Ser/Thr_kinase_AS"/>
</dbReference>
<dbReference type="PANTHER" id="PTHR24056:SF0">
    <property type="entry name" value="CYCLIN-DEPENDENT KINASE 7"/>
    <property type="match status" value="1"/>
</dbReference>
<dbReference type="PANTHER" id="PTHR24056">
    <property type="entry name" value="CELL DIVISION PROTEIN KINASE"/>
    <property type="match status" value="1"/>
</dbReference>
<dbReference type="PROSITE" id="PS00107">
    <property type="entry name" value="PROTEIN_KINASE_ATP"/>
    <property type="match status" value="1"/>
</dbReference>